<evidence type="ECO:0000256" key="2">
    <source>
        <dbReference type="SAM" id="SignalP"/>
    </source>
</evidence>
<protein>
    <recommendedName>
        <fullName evidence="5">Lipoprotein</fullName>
    </recommendedName>
</protein>
<evidence type="ECO:0000256" key="1">
    <source>
        <dbReference type="SAM" id="MobiDB-lite"/>
    </source>
</evidence>
<dbReference type="RefSeq" id="WP_224194271.1">
    <property type="nucleotide sequence ID" value="NZ_JAIRAU010000031.1"/>
</dbReference>
<evidence type="ECO:0000313" key="3">
    <source>
        <dbReference type="EMBL" id="MBZ5712515.1"/>
    </source>
</evidence>
<accession>A0ABS7TW73</accession>
<gene>
    <name evidence="3" type="ORF">K7C98_25005</name>
</gene>
<feature type="chain" id="PRO_5046977561" description="Lipoprotein" evidence="2">
    <location>
        <begin position="20"/>
        <end position="166"/>
    </location>
</feature>
<dbReference type="EMBL" id="JAIRAU010000031">
    <property type="protein sequence ID" value="MBZ5712515.1"/>
    <property type="molecule type" value="Genomic_DNA"/>
</dbReference>
<evidence type="ECO:0008006" key="5">
    <source>
        <dbReference type="Google" id="ProtNLM"/>
    </source>
</evidence>
<reference evidence="3" key="1">
    <citation type="submission" date="2021-08" db="EMBL/GenBank/DDBJ databases">
        <authorList>
            <person name="Stevens D.C."/>
        </authorList>
    </citation>
    <scope>NUCLEOTIDE SEQUENCE</scope>
    <source>
        <strain evidence="3">DSM 53165</strain>
    </source>
</reference>
<evidence type="ECO:0000313" key="4">
    <source>
        <dbReference type="Proteomes" id="UP001139031"/>
    </source>
</evidence>
<feature type="region of interest" description="Disordered" evidence="1">
    <location>
        <begin position="20"/>
        <end position="42"/>
    </location>
</feature>
<sequence length="166" mass="16282">MRRLAVLLVLAACPSPSLPAVTDSAGGGQPPTSAASTTGTTGCMRSGDCDTDAICVAAYGPTTGELGGERGPAECVEDSACIGALDLGRWCFDHQSCCGDLRCRTADGVCEPPDLGVSTGATSTDGDGDTTTTSSTSTSTSTDSDDGTTTTTGTSTTTTTGTSTSG</sequence>
<feature type="signal peptide" evidence="2">
    <location>
        <begin position="1"/>
        <end position="19"/>
    </location>
</feature>
<keyword evidence="2" id="KW-0732">Signal</keyword>
<feature type="compositionally biased region" description="Low complexity" evidence="1">
    <location>
        <begin position="118"/>
        <end position="166"/>
    </location>
</feature>
<feature type="region of interest" description="Disordered" evidence="1">
    <location>
        <begin position="114"/>
        <end position="166"/>
    </location>
</feature>
<feature type="compositionally biased region" description="Low complexity" evidence="1">
    <location>
        <begin position="30"/>
        <end position="42"/>
    </location>
</feature>
<proteinExistence type="predicted"/>
<organism evidence="3 4">
    <name type="scientific">Nannocystis pusilla</name>
    <dbReference type="NCBI Taxonomy" id="889268"/>
    <lineage>
        <taxon>Bacteria</taxon>
        <taxon>Pseudomonadati</taxon>
        <taxon>Myxococcota</taxon>
        <taxon>Polyangia</taxon>
        <taxon>Nannocystales</taxon>
        <taxon>Nannocystaceae</taxon>
        <taxon>Nannocystis</taxon>
    </lineage>
</organism>
<keyword evidence="4" id="KW-1185">Reference proteome</keyword>
<comment type="caution">
    <text evidence="3">The sequence shown here is derived from an EMBL/GenBank/DDBJ whole genome shotgun (WGS) entry which is preliminary data.</text>
</comment>
<name>A0ABS7TW73_9BACT</name>
<dbReference type="Proteomes" id="UP001139031">
    <property type="component" value="Unassembled WGS sequence"/>
</dbReference>